<dbReference type="Pfam" id="PF08212">
    <property type="entry name" value="Lipocalin_2"/>
    <property type="match status" value="1"/>
</dbReference>
<comment type="function">
    <text evidence="2">Involved in the storage or transport of lipids necessary for membrane maintenance under stressful conditions. Displays a binding preference for lysophospholipids.</text>
</comment>
<dbReference type="Proteomes" id="UP000662770">
    <property type="component" value="Chromosome"/>
</dbReference>
<evidence type="ECO:0000256" key="1">
    <source>
        <dbReference type="ARBA" id="ARBA00006889"/>
    </source>
</evidence>
<dbReference type="InterPro" id="IPR047202">
    <property type="entry name" value="Lipocalin_Blc-like_dom"/>
</dbReference>
<name>A0ABX7QW12_9GAMM</name>
<feature type="domain" description="Lipocalin/cytosolic fatty-acid binding" evidence="3">
    <location>
        <begin position="35"/>
        <end position="177"/>
    </location>
</feature>
<gene>
    <name evidence="4" type="ORF">JYB87_07335</name>
</gene>
<keyword evidence="2" id="KW-0449">Lipoprotein</keyword>
<comment type="subunit">
    <text evidence="2">Homodimer.</text>
</comment>
<dbReference type="RefSeq" id="WP_207356219.1">
    <property type="nucleotide sequence ID" value="NZ_CP071503.1"/>
</dbReference>
<accession>A0ABX7QW12</accession>
<evidence type="ECO:0000256" key="2">
    <source>
        <dbReference type="PIRNR" id="PIRNR036893"/>
    </source>
</evidence>
<keyword evidence="2" id="KW-0732">Signal</keyword>
<keyword evidence="5" id="KW-1185">Reference proteome</keyword>
<dbReference type="PANTHER" id="PTHR10612">
    <property type="entry name" value="APOLIPOPROTEIN D"/>
    <property type="match status" value="1"/>
</dbReference>
<dbReference type="InterPro" id="IPR012674">
    <property type="entry name" value="Calycin"/>
</dbReference>
<proteinExistence type="inferred from homology"/>
<reference evidence="4 5" key="1">
    <citation type="submission" date="2021-03" db="EMBL/GenBank/DDBJ databases">
        <title>Novel species identification of genus Shewanella.</title>
        <authorList>
            <person name="Liu G."/>
            <person name="Zhang Q."/>
        </authorList>
    </citation>
    <scope>NUCLEOTIDE SEQUENCE [LARGE SCALE GENOMIC DNA]</scope>
    <source>
        <strain evidence="4 5">FJAT-51800</strain>
    </source>
</reference>
<dbReference type="InterPro" id="IPR022271">
    <property type="entry name" value="Lipocalin_ApoD"/>
</dbReference>
<evidence type="ECO:0000313" key="4">
    <source>
        <dbReference type="EMBL" id="QSX35023.1"/>
    </source>
</evidence>
<keyword evidence="2" id="KW-0998">Cell outer membrane</keyword>
<dbReference type="PANTHER" id="PTHR10612:SF34">
    <property type="entry name" value="APOLIPOPROTEIN D"/>
    <property type="match status" value="1"/>
</dbReference>
<sequence>MKKFSILLILMLSVLTGCTSLDKKVAVVSPFSPPQYLGKWYEIARLDHSFERGMTHVTAEYSREDDSIKVINRGFDTASDKWESANGTAYFTDGDNTGRLRVTFFWPFYGAYQIHEIIPNPPQQDEPYQVSLVMGPNSDYMWILARTPQISDEIKQQLVAKAVALGVDPNGIIWVDQSPK</sequence>
<dbReference type="PIRSF" id="PIRSF036893">
    <property type="entry name" value="Lipocalin_ApoD"/>
    <property type="match status" value="1"/>
</dbReference>
<organism evidence="4 5">
    <name type="scientific">Shewanella avicenniae</name>
    <dbReference type="NCBI Taxonomy" id="2814294"/>
    <lineage>
        <taxon>Bacteria</taxon>
        <taxon>Pseudomonadati</taxon>
        <taxon>Pseudomonadota</taxon>
        <taxon>Gammaproteobacteria</taxon>
        <taxon>Alteromonadales</taxon>
        <taxon>Shewanellaceae</taxon>
        <taxon>Shewanella</taxon>
    </lineage>
</organism>
<evidence type="ECO:0000259" key="3">
    <source>
        <dbReference type="Pfam" id="PF08212"/>
    </source>
</evidence>
<dbReference type="PROSITE" id="PS51257">
    <property type="entry name" value="PROKAR_LIPOPROTEIN"/>
    <property type="match status" value="1"/>
</dbReference>
<evidence type="ECO:0000313" key="5">
    <source>
        <dbReference type="Proteomes" id="UP000662770"/>
    </source>
</evidence>
<comment type="subcellular location">
    <subcellularLocation>
        <location evidence="2">Cell outer membrane</location>
    </subcellularLocation>
</comment>
<feature type="chain" id="PRO_5045017876" description="Outer membrane lipoprotein Blc" evidence="2">
    <location>
        <begin position="20"/>
        <end position="180"/>
    </location>
</feature>
<keyword evidence="2" id="KW-0446">Lipid-binding</keyword>
<feature type="signal peptide" evidence="2">
    <location>
        <begin position="1"/>
        <end position="19"/>
    </location>
</feature>
<dbReference type="InterPro" id="IPR000566">
    <property type="entry name" value="Lipocln_cytosolic_FA-bd_dom"/>
</dbReference>
<dbReference type="EMBL" id="CP071503">
    <property type="protein sequence ID" value="QSX35023.1"/>
    <property type="molecule type" value="Genomic_DNA"/>
</dbReference>
<dbReference type="SUPFAM" id="SSF50814">
    <property type="entry name" value="Lipocalins"/>
    <property type="match status" value="1"/>
</dbReference>
<dbReference type="InterPro" id="IPR002446">
    <property type="entry name" value="Lipocalin_bac"/>
</dbReference>
<keyword evidence="2" id="KW-0472">Membrane</keyword>
<dbReference type="Gene3D" id="2.40.128.20">
    <property type="match status" value="1"/>
</dbReference>
<dbReference type="PRINTS" id="PR01171">
    <property type="entry name" value="BCTLIPOCALIN"/>
</dbReference>
<protein>
    <recommendedName>
        <fullName evidence="2">Outer membrane lipoprotein Blc</fullName>
    </recommendedName>
</protein>
<comment type="similarity">
    <text evidence="1 2">Belongs to the calycin superfamily. Lipocalin family.</text>
</comment>
<dbReference type="CDD" id="cd19438">
    <property type="entry name" value="lipocalin_Blc-like"/>
    <property type="match status" value="1"/>
</dbReference>